<dbReference type="PANTHER" id="PTHR34406:SF1">
    <property type="entry name" value="PROTEIN YCEI"/>
    <property type="match status" value="1"/>
</dbReference>
<gene>
    <name evidence="3" type="ORF">MPOR_13500</name>
</gene>
<dbReference type="RefSeq" id="WP_163673036.1">
    <property type="nucleotide sequence ID" value="NZ_AP022570.1"/>
</dbReference>
<dbReference type="Gene3D" id="2.40.128.110">
    <property type="entry name" value="Lipid/polyisoprenoid-binding, YceI-like"/>
    <property type="match status" value="1"/>
</dbReference>
<evidence type="ECO:0000313" key="4">
    <source>
        <dbReference type="Proteomes" id="UP000466785"/>
    </source>
</evidence>
<dbReference type="Proteomes" id="UP000466785">
    <property type="component" value="Chromosome"/>
</dbReference>
<feature type="domain" description="Lipid/polyisoprenoid-binding YceI-like" evidence="2">
    <location>
        <begin position="2"/>
        <end position="177"/>
    </location>
</feature>
<evidence type="ECO:0000259" key="2">
    <source>
        <dbReference type="SMART" id="SM00867"/>
    </source>
</evidence>
<dbReference type="PANTHER" id="PTHR34406">
    <property type="entry name" value="PROTEIN YCEI"/>
    <property type="match status" value="1"/>
</dbReference>
<dbReference type="SUPFAM" id="SSF101874">
    <property type="entry name" value="YceI-like"/>
    <property type="match status" value="1"/>
</dbReference>
<reference evidence="3 4" key="1">
    <citation type="journal article" date="2019" name="Emerg. Microbes Infect.">
        <title>Comprehensive subspecies identification of 175 nontuberculous mycobacteria species based on 7547 genomic profiles.</title>
        <authorList>
            <person name="Matsumoto Y."/>
            <person name="Kinjo T."/>
            <person name="Motooka D."/>
            <person name="Nabeya D."/>
            <person name="Jung N."/>
            <person name="Uechi K."/>
            <person name="Horii T."/>
            <person name="Iida T."/>
            <person name="Fujita J."/>
            <person name="Nakamura S."/>
        </authorList>
    </citation>
    <scope>NUCLEOTIDE SEQUENCE [LARGE SCALE GENOMIC DNA]</scope>
    <source>
        <strain evidence="3 4">JCM 12603</strain>
    </source>
</reference>
<keyword evidence="4" id="KW-1185">Reference proteome</keyword>
<name>A0A6N4V6L3_9MYCO</name>
<proteinExistence type="inferred from homology"/>
<protein>
    <submittedName>
        <fullName evidence="3">Polyisoprenoid-binding protein</fullName>
    </submittedName>
</protein>
<dbReference type="SMART" id="SM00867">
    <property type="entry name" value="YceI"/>
    <property type="match status" value="1"/>
</dbReference>
<dbReference type="InterPro" id="IPR007372">
    <property type="entry name" value="Lipid/polyisoprenoid-bd_YceI"/>
</dbReference>
<dbReference type="Pfam" id="PF04264">
    <property type="entry name" value="YceI"/>
    <property type="match status" value="1"/>
</dbReference>
<dbReference type="AlphaFoldDB" id="A0A6N4V6L3"/>
<dbReference type="KEGG" id="mpof:MPOR_13500"/>
<organism evidence="3 4">
    <name type="scientific">Mycolicibacterium poriferae</name>
    <dbReference type="NCBI Taxonomy" id="39694"/>
    <lineage>
        <taxon>Bacteria</taxon>
        <taxon>Bacillati</taxon>
        <taxon>Actinomycetota</taxon>
        <taxon>Actinomycetes</taxon>
        <taxon>Mycobacteriales</taxon>
        <taxon>Mycobacteriaceae</taxon>
        <taxon>Mycolicibacterium</taxon>
    </lineage>
</organism>
<dbReference type="InterPro" id="IPR036761">
    <property type="entry name" value="TTHA0802/YceI-like_sf"/>
</dbReference>
<comment type="similarity">
    <text evidence="1">Belongs to the UPF0312 family.</text>
</comment>
<evidence type="ECO:0000313" key="3">
    <source>
        <dbReference type="EMBL" id="BBX50324.1"/>
    </source>
</evidence>
<accession>A0A6N4V6L3</accession>
<evidence type="ECO:0000256" key="1">
    <source>
        <dbReference type="ARBA" id="ARBA00008812"/>
    </source>
</evidence>
<dbReference type="EMBL" id="AP022570">
    <property type="protein sequence ID" value="BBX50324.1"/>
    <property type="molecule type" value="Genomic_DNA"/>
</dbReference>
<sequence length="178" mass="19576">MVWNLDQSDGELLVRTGVAGPAAKMGHRLTIAMQTWHAQVRWDGDTPAEVELTVEVDSLQVQSGEGGVTPLTPPERVVARANALKALEQRRYPQIRFHAEDITATDGGYRLSGSLQIHGQTRDCVVELEVEDQGDEWSMSCEQQVRQTDFGVKPYSLAMGTLKVADVVTVSFTGQHSK</sequence>